<accession>A0A9D1R9L1</accession>
<dbReference type="InterPro" id="IPR036165">
    <property type="entry name" value="YefM-like_sf"/>
</dbReference>
<reference evidence="3" key="1">
    <citation type="journal article" date="2021" name="PeerJ">
        <title>Extensive microbial diversity within the chicken gut microbiome revealed by metagenomics and culture.</title>
        <authorList>
            <person name="Gilroy R."/>
            <person name="Ravi A."/>
            <person name="Getino M."/>
            <person name="Pursley I."/>
            <person name="Horton D.L."/>
            <person name="Alikhan N.F."/>
            <person name="Baker D."/>
            <person name="Gharbi K."/>
            <person name="Hall N."/>
            <person name="Watson M."/>
            <person name="Adriaenssens E.M."/>
            <person name="Foster-Nyarko E."/>
            <person name="Jarju S."/>
            <person name="Secka A."/>
            <person name="Antonio M."/>
            <person name="Oren A."/>
            <person name="Chaudhuri R.R."/>
            <person name="La Ragione R."/>
            <person name="Hildebrand F."/>
            <person name="Pallen M.J."/>
        </authorList>
    </citation>
    <scope>NUCLEOTIDE SEQUENCE</scope>
    <source>
        <strain evidence="3">ChiSxjej1B13-11762</strain>
    </source>
</reference>
<evidence type="ECO:0000256" key="2">
    <source>
        <dbReference type="RuleBase" id="RU362080"/>
    </source>
</evidence>
<dbReference type="Proteomes" id="UP000824263">
    <property type="component" value="Unassembled WGS sequence"/>
</dbReference>
<name>A0A9D1R9L1_9FIRM</name>
<dbReference type="Pfam" id="PF02604">
    <property type="entry name" value="PhdYeFM_antitox"/>
    <property type="match status" value="1"/>
</dbReference>
<dbReference type="InterPro" id="IPR006442">
    <property type="entry name" value="Antitoxin_Phd/YefM"/>
</dbReference>
<evidence type="ECO:0000313" key="3">
    <source>
        <dbReference type="EMBL" id="HIW83500.1"/>
    </source>
</evidence>
<reference evidence="3" key="2">
    <citation type="submission" date="2021-04" db="EMBL/GenBank/DDBJ databases">
        <authorList>
            <person name="Gilroy R."/>
        </authorList>
    </citation>
    <scope>NUCLEOTIDE SEQUENCE</scope>
    <source>
        <strain evidence="3">ChiSxjej1B13-11762</strain>
    </source>
</reference>
<dbReference type="AlphaFoldDB" id="A0A9D1R9L1"/>
<comment type="similarity">
    <text evidence="1 2">Belongs to the phD/YefM antitoxin family.</text>
</comment>
<evidence type="ECO:0000256" key="1">
    <source>
        <dbReference type="ARBA" id="ARBA00009981"/>
    </source>
</evidence>
<evidence type="ECO:0000313" key="4">
    <source>
        <dbReference type="Proteomes" id="UP000824263"/>
    </source>
</evidence>
<comment type="function">
    <text evidence="2">Antitoxin component of a type II toxin-antitoxin (TA) system.</text>
</comment>
<organism evidence="3 4">
    <name type="scientific">Candidatus Dorea gallistercoris</name>
    <dbReference type="NCBI Taxonomy" id="2838542"/>
    <lineage>
        <taxon>Bacteria</taxon>
        <taxon>Bacillati</taxon>
        <taxon>Bacillota</taxon>
        <taxon>Clostridia</taxon>
        <taxon>Lachnospirales</taxon>
        <taxon>Lachnospiraceae</taxon>
        <taxon>Dorea</taxon>
    </lineage>
</organism>
<protein>
    <recommendedName>
        <fullName evidence="2">Antitoxin</fullName>
    </recommendedName>
</protein>
<sequence length="95" mass="10913">MPQIIPIKDLKNTAEIFELCHNTDEPVYITKNGYVDMIIMSIENFEGLIRRLKRYQEIEISERQIHEGKVKDAKSALASMGEKYGIQFSDHGAGR</sequence>
<comment type="caution">
    <text evidence="3">The sequence shown here is derived from an EMBL/GenBank/DDBJ whole genome shotgun (WGS) entry which is preliminary data.</text>
</comment>
<dbReference type="SUPFAM" id="SSF143120">
    <property type="entry name" value="YefM-like"/>
    <property type="match status" value="1"/>
</dbReference>
<gene>
    <name evidence="3" type="ORF">H9873_04170</name>
</gene>
<dbReference type="EMBL" id="DXGF01000075">
    <property type="protein sequence ID" value="HIW83500.1"/>
    <property type="molecule type" value="Genomic_DNA"/>
</dbReference>
<proteinExistence type="inferred from homology"/>